<dbReference type="PANTHER" id="PTHR24002:SF3">
    <property type="entry name" value="SOLUTE CARRIER FAMILY 22 MEMBER 18"/>
    <property type="match status" value="1"/>
</dbReference>
<sequence length="88" mass="9969">MNTQSRSNKIKLPFLKYAVDRTITAAYCLSTLYNVAFFSQMFLLAFISKDVKCSDKTFGYIETLFGLLQMAGGPLFGYIIQIYGPEML</sequence>
<dbReference type="Gene3D" id="1.20.1250.20">
    <property type="entry name" value="MFS general substrate transporter like domains"/>
    <property type="match status" value="1"/>
</dbReference>
<dbReference type="Proteomes" id="UP000887574">
    <property type="component" value="Unplaced"/>
</dbReference>
<feature type="transmembrane region" description="Helical" evidence="1">
    <location>
        <begin position="59"/>
        <end position="83"/>
    </location>
</feature>
<dbReference type="AlphaFoldDB" id="A0A915DX00"/>
<keyword evidence="2" id="KW-1185">Reference proteome</keyword>
<keyword evidence="1" id="KW-1133">Transmembrane helix</keyword>
<name>A0A915DX00_9BILA</name>
<accession>A0A915DX00</accession>
<evidence type="ECO:0000313" key="2">
    <source>
        <dbReference type="Proteomes" id="UP000887574"/>
    </source>
</evidence>
<reference evidence="3" key="1">
    <citation type="submission" date="2022-11" db="UniProtKB">
        <authorList>
            <consortium name="WormBaseParasite"/>
        </authorList>
    </citation>
    <scope>IDENTIFICATION</scope>
</reference>
<dbReference type="InterPro" id="IPR036259">
    <property type="entry name" value="MFS_trans_sf"/>
</dbReference>
<evidence type="ECO:0000256" key="1">
    <source>
        <dbReference type="SAM" id="Phobius"/>
    </source>
</evidence>
<protein>
    <submittedName>
        <fullName evidence="3">Uncharacterized protein</fullName>
    </submittedName>
</protein>
<proteinExistence type="predicted"/>
<keyword evidence="1" id="KW-0812">Transmembrane</keyword>
<dbReference type="GO" id="GO:0005635">
    <property type="term" value="C:nuclear envelope"/>
    <property type="evidence" value="ECO:0007669"/>
    <property type="project" value="TreeGrafter"/>
</dbReference>
<evidence type="ECO:0000313" key="3">
    <source>
        <dbReference type="WBParaSite" id="jg23848"/>
    </source>
</evidence>
<dbReference type="PANTHER" id="PTHR24002">
    <property type="entry name" value="SOLUTE CARRIER FAMILY 22 MEMBER 18"/>
    <property type="match status" value="1"/>
</dbReference>
<dbReference type="WBParaSite" id="jg23848">
    <property type="protein sequence ID" value="jg23848"/>
    <property type="gene ID" value="jg23848"/>
</dbReference>
<dbReference type="SUPFAM" id="SSF103473">
    <property type="entry name" value="MFS general substrate transporter"/>
    <property type="match status" value="1"/>
</dbReference>
<organism evidence="2 3">
    <name type="scientific">Ditylenchus dipsaci</name>
    <dbReference type="NCBI Taxonomy" id="166011"/>
    <lineage>
        <taxon>Eukaryota</taxon>
        <taxon>Metazoa</taxon>
        <taxon>Ecdysozoa</taxon>
        <taxon>Nematoda</taxon>
        <taxon>Chromadorea</taxon>
        <taxon>Rhabditida</taxon>
        <taxon>Tylenchina</taxon>
        <taxon>Tylenchomorpha</taxon>
        <taxon>Sphaerularioidea</taxon>
        <taxon>Anguinidae</taxon>
        <taxon>Anguininae</taxon>
        <taxon>Ditylenchus</taxon>
    </lineage>
</organism>
<feature type="transmembrane region" description="Helical" evidence="1">
    <location>
        <begin position="24"/>
        <end position="47"/>
    </location>
</feature>
<keyword evidence="1" id="KW-0472">Membrane</keyword>